<evidence type="ECO:0000313" key="8">
    <source>
        <dbReference type="EMBL" id="KAJ7948042.1"/>
    </source>
</evidence>
<dbReference type="PANTHER" id="PTHR33057">
    <property type="entry name" value="TRANSCRIPTION REPRESSOR OFP7-RELATED"/>
    <property type="match status" value="1"/>
</dbReference>
<dbReference type="GO" id="GO:0005634">
    <property type="term" value="C:nucleus"/>
    <property type="evidence" value="ECO:0007669"/>
    <property type="project" value="UniProtKB-SubCell"/>
</dbReference>
<evidence type="ECO:0000256" key="1">
    <source>
        <dbReference type="ARBA" id="ARBA00004123"/>
    </source>
</evidence>
<evidence type="ECO:0000256" key="6">
    <source>
        <dbReference type="RuleBase" id="RU367028"/>
    </source>
</evidence>
<evidence type="ECO:0000256" key="5">
    <source>
        <dbReference type="ARBA" id="ARBA00023242"/>
    </source>
</evidence>
<dbReference type="NCBIfam" id="TIGR01568">
    <property type="entry name" value="A_thal_3678"/>
    <property type="match status" value="1"/>
</dbReference>
<evidence type="ECO:0000313" key="9">
    <source>
        <dbReference type="Proteomes" id="UP001163823"/>
    </source>
</evidence>
<dbReference type="AlphaFoldDB" id="A0AAD7PAF0"/>
<dbReference type="InterPro" id="IPR006458">
    <property type="entry name" value="Ovate_C"/>
</dbReference>
<gene>
    <name evidence="8" type="ORF">O6P43_028571</name>
</gene>
<accession>A0AAD7PAF0</accession>
<dbReference type="InterPro" id="IPR038933">
    <property type="entry name" value="Ovate"/>
</dbReference>
<evidence type="ECO:0000259" key="7">
    <source>
        <dbReference type="PROSITE" id="PS51754"/>
    </source>
</evidence>
<dbReference type="EMBL" id="JARAOO010000012">
    <property type="protein sequence ID" value="KAJ7948042.1"/>
    <property type="molecule type" value="Genomic_DNA"/>
</dbReference>
<keyword evidence="4 6" id="KW-0804">Transcription</keyword>
<comment type="caution">
    <text evidence="8">The sequence shown here is derived from an EMBL/GenBank/DDBJ whole genome shotgun (WGS) entry which is preliminary data.</text>
</comment>
<dbReference type="Proteomes" id="UP001163823">
    <property type="component" value="Chromosome 12"/>
</dbReference>
<dbReference type="KEGG" id="qsa:O6P43_028571"/>
<proteinExistence type="predicted"/>
<evidence type="ECO:0000256" key="4">
    <source>
        <dbReference type="ARBA" id="ARBA00023163"/>
    </source>
</evidence>
<name>A0AAD7PAF0_QUISA</name>
<keyword evidence="3 6" id="KW-0805">Transcription regulation</keyword>
<dbReference type="Pfam" id="PF04844">
    <property type="entry name" value="Ovate"/>
    <property type="match status" value="1"/>
</dbReference>
<reference evidence="8" key="1">
    <citation type="journal article" date="2023" name="Science">
        <title>Elucidation of the pathway for biosynthesis of saponin adjuvants from the soapbark tree.</title>
        <authorList>
            <person name="Reed J."/>
            <person name="Orme A."/>
            <person name="El-Demerdash A."/>
            <person name="Owen C."/>
            <person name="Martin L.B.B."/>
            <person name="Misra R.C."/>
            <person name="Kikuchi S."/>
            <person name="Rejzek M."/>
            <person name="Martin A.C."/>
            <person name="Harkess A."/>
            <person name="Leebens-Mack J."/>
            <person name="Louveau T."/>
            <person name="Stephenson M.J."/>
            <person name="Osbourn A."/>
        </authorList>
    </citation>
    <scope>NUCLEOTIDE SEQUENCE</scope>
    <source>
        <strain evidence="8">S10</strain>
    </source>
</reference>
<comment type="function">
    <text evidence="6">Transcriptional repressor that regulates multiple aspects of plant growth and development.</text>
</comment>
<dbReference type="PANTHER" id="PTHR33057:SF70">
    <property type="entry name" value="TRANSCRIPTION REPRESSOR-RELATED"/>
    <property type="match status" value="1"/>
</dbReference>
<dbReference type="PROSITE" id="PS51754">
    <property type="entry name" value="OVATE"/>
    <property type="match status" value="1"/>
</dbReference>
<sequence>MSSHKKCRLWTLFTAKNGGCGCGRPKLSAVYEPTPKPKISCSQISSSERNCSLSSNDDKEDLTSMTISKAAETDQKSSIKTSTINNKNKIPDRHCYQYCADQVTDSIAVEKESEDPYKDFRHSMLQMIFEKEIYLENDLQELLSCFLKLNSPSHHHVIVKAFKEICDEVFSRPPKHM</sequence>
<organism evidence="8 9">
    <name type="scientific">Quillaja saponaria</name>
    <name type="common">Soap bark tree</name>
    <dbReference type="NCBI Taxonomy" id="32244"/>
    <lineage>
        <taxon>Eukaryota</taxon>
        <taxon>Viridiplantae</taxon>
        <taxon>Streptophyta</taxon>
        <taxon>Embryophyta</taxon>
        <taxon>Tracheophyta</taxon>
        <taxon>Spermatophyta</taxon>
        <taxon>Magnoliopsida</taxon>
        <taxon>eudicotyledons</taxon>
        <taxon>Gunneridae</taxon>
        <taxon>Pentapetalae</taxon>
        <taxon>rosids</taxon>
        <taxon>fabids</taxon>
        <taxon>Fabales</taxon>
        <taxon>Quillajaceae</taxon>
        <taxon>Quillaja</taxon>
    </lineage>
</organism>
<keyword evidence="2 6" id="KW-0678">Repressor</keyword>
<feature type="domain" description="OVATE" evidence="7">
    <location>
        <begin position="109"/>
        <end position="168"/>
    </location>
</feature>
<comment type="subcellular location">
    <subcellularLocation>
        <location evidence="1 6">Nucleus</location>
    </subcellularLocation>
</comment>
<keyword evidence="9" id="KW-1185">Reference proteome</keyword>
<protein>
    <recommendedName>
        <fullName evidence="6">Transcription repressor</fullName>
    </recommendedName>
    <alternativeName>
        <fullName evidence="6">Ovate family protein</fullName>
    </alternativeName>
</protein>
<evidence type="ECO:0000256" key="3">
    <source>
        <dbReference type="ARBA" id="ARBA00023015"/>
    </source>
</evidence>
<evidence type="ECO:0000256" key="2">
    <source>
        <dbReference type="ARBA" id="ARBA00022491"/>
    </source>
</evidence>
<dbReference type="GO" id="GO:0045892">
    <property type="term" value="P:negative regulation of DNA-templated transcription"/>
    <property type="evidence" value="ECO:0007669"/>
    <property type="project" value="UniProtKB-UniRule"/>
</dbReference>
<keyword evidence="5 6" id="KW-0539">Nucleus</keyword>